<keyword evidence="1 5" id="KW-0963">Cytoplasm</keyword>
<dbReference type="KEGG" id="ptf:PROFFT_A_05390"/>
<dbReference type="InterPro" id="IPR012337">
    <property type="entry name" value="RNaseH-like_sf"/>
</dbReference>
<dbReference type="GO" id="GO:0005829">
    <property type="term" value="C:cytosol"/>
    <property type="evidence" value="ECO:0007669"/>
    <property type="project" value="TreeGrafter"/>
</dbReference>
<dbReference type="HAMAP" id="MF_00651">
    <property type="entry name" value="Nuclease_YqgF"/>
    <property type="match status" value="1"/>
</dbReference>
<dbReference type="Proteomes" id="UP000683585">
    <property type="component" value="Chromosome"/>
</dbReference>
<dbReference type="NCBIfam" id="TIGR00250">
    <property type="entry name" value="RNAse_H_YqgF"/>
    <property type="match status" value="1"/>
</dbReference>
<reference evidence="7 8" key="1">
    <citation type="submission" date="2020-10" db="EMBL/GenBank/DDBJ databases">
        <authorList>
            <person name="Szabo G."/>
        </authorList>
    </citation>
    <scope>NUCLEOTIDE SEQUENCE [LARGE SCALE GENOMIC DNA]</scope>
    <source>
        <strain evidence="7">PROFFT</strain>
    </source>
</reference>
<dbReference type="InterPro" id="IPR037027">
    <property type="entry name" value="YqgF/RNaseH-like_dom_sf"/>
</dbReference>
<dbReference type="InterPro" id="IPR006641">
    <property type="entry name" value="YqgF/RNaseH-like_dom"/>
</dbReference>
<dbReference type="GO" id="GO:0000967">
    <property type="term" value="P:rRNA 5'-end processing"/>
    <property type="evidence" value="ECO:0007669"/>
    <property type="project" value="UniProtKB-UniRule"/>
</dbReference>
<feature type="domain" description="YqgF/RNase H-like" evidence="6">
    <location>
        <begin position="5"/>
        <end position="105"/>
    </location>
</feature>
<comment type="subcellular location">
    <subcellularLocation>
        <location evidence="5">Cytoplasm</location>
    </subcellularLocation>
</comment>
<dbReference type="GO" id="GO:0016788">
    <property type="term" value="F:hydrolase activity, acting on ester bonds"/>
    <property type="evidence" value="ECO:0007669"/>
    <property type="project" value="UniProtKB-UniRule"/>
</dbReference>
<accession>A0A8E4GHW8</accession>
<name>A0A8E4GHW8_9ENTR</name>
<evidence type="ECO:0000256" key="1">
    <source>
        <dbReference type="ARBA" id="ARBA00022490"/>
    </source>
</evidence>
<protein>
    <recommendedName>
        <fullName evidence="5">Putative pre-16S rRNA nuclease</fullName>
        <ecNumber evidence="5">3.1.-.-</ecNumber>
    </recommendedName>
</protein>
<evidence type="ECO:0000313" key="7">
    <source>
        <dbReference type="EMBL" id="CAD6511820.1"/>
    </source>
</evidence>
<dbReference type="GO" id="GO:0004518">
    <property type="term" value="F:nuclease activity"/>
    <property type="evidence" value="ECO:0007669"/>
    <property type="project" value="UniProtKB-KW"/>
</dbReference>
<dbReference type="InterPro" id="IPR005227">
    <property type="entry name" value="YqgF"/>
</dbReference>
<evidence type="ECO:0000256" key="4">
    <source>
        <dbReference type="ARBA" id="ARBA00022801"/>
    </source>
</evidence>
<evidence type="ECO:0000313" key="8">
    <source>
        <dbReference type="Proteomes" id="UP000683585"/>
    </source>
</evidence>
<dbReference type="AlphaFoldDB" id="A0A8E4GHW8"/>
<evidence type="ECO:0000256" key="2">
    <source>
        <dbReference type="ARBA" id="ARBA00022517"/>
    </source>
</evidence>
<dbReference type="PANTHER" id="PTHR33317:SF4">
    <property type="entry name" value="POLYNUCLEOTIDYL TRANSFERASE, RIBONUCLEASE H-LIKE SUPERFAMILY PROTEIN"/>
    <property type="match status" value="1"/>
</dbReference>
<keyword evidence="4 5" id="KW-0378">Hydrolase</keyword>
<evidence type="ECO:0000256" key="5">
    <source>
        <dbReference type="HAMAP-Rule" id="MF_00651"/>
    </source>
</evidence>
<dbReference type="EC" id="3.1.-.-" evidence="5"/>
<keyword evidence="2 5" id="KW-0690">Ribosome biogenesis</keyword>
<dbReference type="SUPFAM" id="SSF53098">
    <property type="entry name" value="Ribonuclease H-like"/>
    <property type="match status" value="1"/>
</dbReference>
<organism evidence="7 8">
    <name type="scientific">Candidatus Profftia tarda</name>
    <dbReference type="NCBI Taxonomy" id="1177216"/>
    <lineage>
        <taxon>Bacteria</taxon>
        <taxon>Pseudomonadati</taxon>
        <taxon>Pseudomonadota</taxon>
        <taxon>Gammaproteobacteria</taxon>
        <taxon>Enterobacterales</taxon>
        <taxon>Enterobacteriaceae</taxon>
        <taxon>Candidatus Profftia</taxon>
    </lineage>
</organism>
<dbReference type="CDD" id="cd16964">
    <property type="entry name" value="YqgF"/>
    <property type="match status" value="1"/>
</dbReference>
<evidence type="ECO:0000256" key="3">
    <source>
        <dbReference type="ARBA" id="ARBA00022722"/>
    </source>
</evidence>
<dbReference type="Gene3D" id="3.30.420.140">
    <property type="entry name" value="YqgF/RNase H-like domain"/>
    <property type="match status" value="1"/>
</dbReference>
<sequence>MMRNGTVLSFDFGTKNIGVAIGHKITGIARPLGSFKSNQRSPEWSKIKKILTEWHLDLVVVGLPLNIDGTEQLITVQARKFANRIHGRFGIEIALHDERFSTAEARSHILSRNNRGYRALKKSNIDAVSAVIILESWFRQQL</sequence>
<keyword evidence="3 5" id="KW-0540">Nuclease</keyword>
<comment type="function">
    <text evidence="5">Could be a nuclease involved in processing of the 5'-end of pre-16S rRNA.</text>
</comment>
<dbReference type="Pfam" id="PF03652">
    <property type="entry name" value="RuvX"/>
    <property type="match status" value="1"/>
</dbReference>
<proteinExistence type="inferred from homology"/>
<keyword evidence="8" id="KW-1185">Reference proteome</keyword>
<dbReference type="EMBL" id="LR890047">
    <property type="protein sequence ID" value="CAD6511820.1"/>
    <property type="molecule type" value="Genomic_DNA"/>
</dbReference>
<dbReference type="PANTHER" id="PTHR33317">
    <property type="entry name" value="POLYNUCLEOTIDYL TRANSFERASE, RIBONUCLEASE H-LIKE SUPERFAMILY PROTEIN"/>
    <property type="match status" value="1"/>
</dbReference>
<gene>
    <name evidence="5" type="primary">yqgF</name>
    <name evidence="7" type="ORF">PROFFT_A_05390</name>
</gene>
<dbReference type="SMART" id="SM00732">
    <property type="entry name" value="YqgFc"/>
    <property type="match status" value="1"/>
</dbReference>
<comment type="similarity">
    <text evidence="5">Belongs to the YqgF HJR family.</text>
</comment>
<evidence type="ECO:0000259" key="6">
    <source>
        <dbReference type="SMART" id="SM00732"/>
    </source>
</evidence>